<protein>
    <submittedName>
        <fullName evidence="4">Cell wall binding repeat-containing protein</fullName>
    </submittedName>
</protein>
<reference evidence="4 5" key="1">
    <citation type="submission" date="2016-10" db="EMBL/GenBank/DDBJ databases">
        <authorList>
            <person name="Varghese N."/>
            <person name="Submissions S."/>
        </authorList>
    </citation>
    <scope>NUCLEOTIDE SEQUENCE [LARGE SCALE GENOMIC DNA]</scope>
    <source>
        <strain evidence="4 5">ATCC 19403</strain>
    </source>
</reference>
<keyword evidence="3" id="KW-0732">Signal</keyword>
<gene>
    <name evidence="4" type="ORF">SAMN02745906_4462</name>
</gene>
<feature type="chain" id="PRO_5046209792" evidence="3">
    <location>
        <begin position="26"/>
        <end position="293"/>
    </location>
</feature>
<evidence type="ECO:0000256" key="2">
    <source>
        <dbReference type="PROSITE-ProRule" id="PRU00591"/>
    </source>
</evidence>
<feature type="signal peptide" evidence="3">
    <location>
        <begin position="1"/>
        <end position="25"/>
    </location>
</feature>
<evidence type="ECO:0000256" key="3">
    <source>
        <dbReference type="SAM" id="SignalP"/>
    </source>
</evidence>
<dbReference type="Gene3D" id="2.10.270.10">
    <property type="entry name" value="Cholin Binding"/>
    <property type="match status" value="1"/>
</dbReference>
<evidence type="ECO:0000313" key="4">
    <source>
        <dbReference type="EMBL" id="SEU05672.1"/>
    </source>
</evidence>
<feature type="repeat" description="Cell wall-binding" evidence="2">
    <location>
        <begin position="45"/>
        <end position="64"/>
    </location>
</feature>
<dbReference type="EMBL" id="LT630003">
    <property type="protein sequence ID" value="SEU05672.1"/>
    <property type="molecule type" value="Genomic_DNA"/>
</dbReference>
<dbReference type="SUPFAM" id="SSF69360">
    <property type="entry name" value="Cell wall binding repeat"/>
    <property type="match status" value="1"/>
</dbReference>
<dbReference type="PROSITE" id="PS51170">
    <property type="entry name" value="CW"/>
    <property type="match status" value="2"/>
</dbReference>
<sequence>MKMKKLVVAALAAAITVGSALPASAAWVQSGSEWRYQNQDGSWQANKWFQEDGKWYHFDANGNAQKGWLKDTDGKWYFFAYNGIMQTGLIKVNDNVYYMNADGSLFSGSMKIGKVEYNFTENGTTNGKPSVGASQTFGSNGNQTNVIVGGGGYSRSGGSSNSGPVVDNVKDNVQKAVEDAVAANKQNEFVSTTITGQKVNITVKADQTETTLKEVLGEAEDVLSGILATDGVEGVTFGGTAITANDNIKDKIKAAAISAGLTPDTLLSGVEKSYKVTVTLSGGQQTDYTISVK</sequence>
<dbReference type="InterPro" id="IPR018337">
    <property type="entry name" value="Cell_wall/Cho-bd_repeat"/>
</dbReference>
<keyword evidence="5" id="KW-1185">Reference proteome</keyword>
<organism evidence="4 5">
    <name type="scientific">Lacrimispora sphenoides JCM 1415</name>
    <dbReference type="NCBI Taxonomy" id="1297793"/>
    <lineage>
        <taxon>Bacteria</taxon>
        <taxon>Bacillati</taxon>
        <taxon>Bacillota</taxon>
        <taxon>Clostridia</taxon>
        <taxon>Lachnospirales</taxon>
        <taxon>Lachnospiraceae</taxon>
        <taxon>Lacrimispora</taxon>
    </lineage>
</organism>
<dbReference type="Pfam" id="PF19127">
    <property type="entry name" value="Choline_bind_3"/>
    <property type="match status" value="1"/>
</dbReference>
<keyword evidence="1" id="KW-0677">Repeat</keyword>
<evidence type="ECO:0000313" key="5">
    <source>
        <dbReference type="Proteomes" id="UP000198970"/>
    </source>
</evidence>
<proteinExistence type="predicted"/>
<accession>A0ABY1CHX6</accession>
<dbReference type="Pfam" id="PF01473">
    <property type="entry name" value="Choline_bind_1"/>
    <property type="match status" value="1"/>
</dbReference>
<feature type="repeat" description="Cell wall-binding" evidence="2">
    <location>
        <begin position="65"/>
        <end position="85"/>
    </location>
</feature>
<evidence type="ECO:0000256" key="1">
    <source>
        <dbReference type="ARBA" id="ARBA00022737"/>
    </source>
</evidence>
<dbReference type="Proteomes" id="UP000198970">
    <property type="component" value="Chromosome I"/>
</dbReference>
<name>A0ABY1CHX6_9FIRM</name>
<dbReference type="RefSeq" id="WP_100043527.1">
    <property type="nucleotide sequence ID" value="NZ_LT630003.1"/>
</dbReference>